<dbReference type="Proteomes" id="UP001500503">
    <property type="component" value="Unassembled WGS sequence"/>
</dbReference>
<dbReference type="InterPro" id="IPR036412">
    <property type="entry name" value="HAD-like_sf"/>
</dbReference>
<gene>
    <name evidence="1" type="primary">gph</name>
    <name evidence="1" type="ORF">GCM10023191_006050</name>
</gene>
<proteinExistence type="predicted"/>
<dbReference type="PANTHER" id="PTHR43434:SF1">
    <property type="entry name" value="PHOSPHOGLYCOLATE PHOSPHATASE"/>
    <property type="match status" value="1"/>
</dbReference>
<keyword evidence="2" id="KW-1185">Reference proteome</keyword>
<dbReference type="InterPro" id="IPR023214">
    <property type="entry name" value="HAD_sf"/>
</dbReference>
<dbReference type="InterPro" id="IPR050155">
    <property type="entry name" value="HAD-like_hydrolase_sf"/>
</dbReference>
<protein>
    <submittedName>
        <fullName evidence="1">Phosphoglycolate phosphatase</fullName>
    </submittedName>
</protein>
<dbReference type="Pfam" id="PF13419">
    <property type="entry name" value="HAD_2"/>
    <property type="match status" value="1"/>
</dbReference>
<dbReference type="EMBL" id="BAABHF010000009">
    <property type="protein sequence ID" value="GAA4483832.1"/>
    <property type="molecule type" value="Genomic_DNA"/>
</dbReference>
<dbReference type="RefSeq" id="WP_345457026.1">
    <property type="nucleotide sequence ID" value="NZ_BAABHF010000009.1"/>
</dbReference>
<dbReference type="Gene3D" id="3.40.50.1000">
    <property type="entry name" value="HAD superfamily/HAD-like"/>
    <property type="match status" value="1"/>
</dbReference>
<dbReference type="SFLD" id="SFLDG01129">
    <property type="entry name" value="C1.5:_HAD__Beta-PGM__Phosphata"/>
    <property type="match status" value="1"/>
</dbReference>
<evidence type="ECO:0000313" key="1">
    <source>
        <dbReference type="EMBL" id="GAA4483832.1"/>
    </source>
</evidence>
<organism evidence="1 2">
    <name type="scientific">Actinoallomurus oryzae</name>
    <dbReference type="NCBI Taxonomy" id="502180"/>
    <lineage>
        <taxon>Bacteria</taxon>
        <taxon>Bacillati</taxon>
        <taxon>Actinomycetota</taxon>
        <taxon>Actinomycetes</taxon>
        <taxon>Streptosporangiales</taxon>
        <taxon>Thermomonosporaceae</taxon>
        <taxon>Actinoallomurus</taxon>
    </lineage>
</organism>
<evidence type="ECO:0000313" key="2">
    <source>
        <dbReference type="Proteomes" id="UP001500503"/>
    </source>
</evidence>
<comment type="caution">
    <text evidence="1">The sequence shown here is derived from an EMBL/GenBank/DDBJ whole genome shotgun (WGS) entry which is preliminary data.</text>
</comment>
<accession>A0ABP8PA41</accession>
<name>A0ABP8PA41_9ACTN</name>
<dbReference type="SFLD" id="SFLDS00003">
    <property type="entry name" value="Haloacid_Dehalogenase"/>
    <property type="match status" value="1"/>
</dbReference>
<dbReference type="PANTHER" id="PTHR43434">
    <property type="entry name" value="PHOSPHOGLYCOLATE PHOSPHATASE"/>
    <property type="match status" value="1"/>
</dbReference>
<sequence>MRAVVFDMDGTLLDSVPTVSRAYADAIQSLGGPPVTPDEVVAGWHVGHTELVLAHFLGRACGPAEVERFHAHLDPAVAELRPFPGIPALLDDLTDAGLRLGVFTAATRRVATSMLAAAGIDMRFEVVVAGDEVERPKPAPDGLLMAERRLGVPAEATAYVGDAEVDLGCADAAGAQGVHAGWGARAGVRVGAHPVAVRPHDLVELLARPGDHTGPVIPTR</sequence>
<dbReference type="Gene3D" id="1.10.150.240">
    <property type="entry name" value="Putative phosphatase, domain 2"/>
    <property type="match status" value="1"/>
</dbReference>
<dbReference type="InterPro" id="IPR023198">
    <property type="entry name" value="PGP-like_dom2"/>
</dbReference>
<dbReference type="InterPro" id="IPR041492">
    <property type="entry name" value="HAD_2"/>
</dbReference>
<dbReference type="SUPFAM" id="SSF56784">
    <property type="entry name" value="HAD-like"/>
    <property type="match status" value="1"/>
</dbReference>
<reference evidence="2" key="1">
    <citation type="journal article" date="2019" name="Int. J. Syst. Evol. Microbiol.">
        <title>The Global Catalogue of Microorganisms (GCM) 10K type strain sequencing project: providing services to taxonomists for standard genome sequencing and annotation.</title>
        <authorList>
            <consortium name="The Broad Institute Genomics Platform"/>
            <consortium name="The Broad Institute Genome Sequencing Center for Infectious Disease"/>
            <person name="Wu L."/>
            <person name="Ma J."/>
        </authorList>
    </citation>
    <scope>NUCLEOTIDE SEQUENCE [LARGE SCALE GENOMIC DNA]</scope>
    <source>
        <strain evidence="2">JCM 17933</strain>
    </source>
</reference>